<name>D1PKF2_9FIRM</name>
<dbReference type="Proteomes" id="UP000003438">
    <property type="component" value="Unassembled WGS sequence"/>
</dbReference>
<dbReference type="Pfam" id="PF13414">
    <property type="entry name" value="TPR_11"/>
    <property type="match status" value="3"/>
</dbReference>
<dbReference type="InterPro" id="IPR051685">
    <property type="entry name" value="Ycf3/AcsC/BcsC/TPR_MFPF"/>
</dbReference>
<dbReference type="PANTHER" id="PTHR44943">
    <property type="entry name" value="CELLULOSE SYNTHASE OPERON PROTEIN C"/>
    <property type="match status" value="1"/>
</dbReference>
<evidence type="ECO:0000256" key="5">
    <source>
        <dbReference type="SAM" id="MobiDB-lite"/>
    </source>
</evidence>
<dbReference type="HOGENOM" id="CLU_012399_0_0_9"/>
<sequence>MLWPCAYAQIKKLVEIAKTLWYSENILIKVYGLSKEENRMYQVIKLDGFLEEVADVTEGPYARKFCFFLGAGASITSGIPAATKLVDLWDEKIRTRFPAEEYEQWKNEKEIDENNKYNHYSDYYEKQFSSNPVDGYNFLEKKMKEASPSGGYACLAFLLTQTPHKVVVTTNFDRLTEDAVTLYAHEFSLVVGHVAMAHYITSDVARPTVVKIHHDLLLDPKSKNADLQQLDERWQKALSEIFSKYHPIFIGFAGNDPDVMDYLIDNADKFQKGNEWKRPYWTVYGTEPPKGKVKDFLNKSGAFLIHNNGFDDMMARLALALNVKIPTEGDYQEEAEKQYNKLQDAFAKVQEGSKTSPGDSMKDSSTTSDNNPKDAPIPPRKENASPQDLPETEIDSPPQSDQDTSDSTLYLRALVLHNDKHYKESLALLQELIQKNPNNARYHYSCGVTLHEMGRYEEALTEKQKALELEPDNARYHDSRGVTLHEMGRYKEALAEKQKALELESDNARYHDSCGVTLDEMGRYEEALAESRKALELEPDNARYHDSCGVTLHAMGRYEEALAESRKALELEPDNARYHNNCGVTLHAMGWYEEALAEKQKALELEPNNAWYHDSCGVTLDEMGQYEEALAEKHKALKLEPDNARYHDNCSVTLHAMGRYKEALAESRKALELEPDNARYHDSCGMTLYAMELYKEAVAAFKKAIELNPKNAIYYRNLSQTYKKMGLEKEAAQAEEKAKQLQGNPSTG</sequence>
<accession>D1PKF2</accession>
<dbReference type="PROSITE" id="PS50293">
    <property type="entry name" value="TPR_REGION"/>
    <property type="match status" value="1"/>
</dbReference>
<organism evidence="6 7">
    <name type="scientific">Subdoligranulum variabile DSM 15176</name>
    <dbReference type="NCBI Taxonomy" id="411471"/>
    <lineage>
        <taxon>Bacteria</taxon>
        <taxon>Bacillati</taxon>
        <taxon>Bacillota</taxon>
        <taxon>Clostridia</taxon>
        <taxon>Eubacteriales</taxon>
        <taxon>Oscillospiraceae</taxon>
        <taxon>Subdoligranulum</taxon>
    </lineage>
</organism>
<dbReference type="InterPro" id="IPR011990">
    <property type="entry name" value="TPR-like_helical_dom_sf"/>
</dbReference>
<feature type="repeat" description="TPR" evidence="3">
    <location>
        <begin position="678"/>
        <end position="711"/>
    </location>
</feature>
<proteinExistence type="predicted"/>
<comment type="caution">
    <text evidence="6">The sequence shown here is derived from an EMBL/GenBank/DDBJ whole genome shotgun (WGS) entry which is preliminary data.</text>
</comment>
<evidence type="ECO:0000256" key="4">
    <source>
        <dbReference type="SAM" id="Coils"/>
    </source>
</evidence>
<feature type="repeat" description="TPR" evidence="3">
    <location>
        <begin position="474"/>
        <end position="507"/>
    </location>
</feature>
<feature type="repeat" description="TPR" evidence="3">
    <location>
        <begin position="576"/>
        <end position="609"/>
    </location>
</feature>
<dbReference type="PANTHER" id="PTHR44943:SF8">
    <property type="entry name" value="TPR REPEAT-CONTAINING PROTEIN MJ0263"/>
    <property type="match status" value="1"/>
</dbReference>
<dbReference type="InterPro" id="IPR029035">
    <property type="entry name" value="DHS-like_NAD/FAD-binding_dom"/>
</dbReference>
<dbReference type="AlphaFoldDB" id="D1PKF2"/>
<feature type="repeat" description="TPR" evidence="3">
    <location>
        <begin position="610"/>
        <end position="643"/>
    </location>
</feature>
<dbReference type="eggNOG" id="COG0846">
    <property type="taxonomic scope" value="Bacteria"/>
</dbReference>
<dbReference type="Pfam" id="PF13181">
    <property type="entry name" value="TPR_8"/>
    <property type="match status" value="2"/>
</dbReference>
<keyword evidence="4" id="KW-0175">Coiled coil</keyword>
<dbReference type="PROSITE" id="PS50005">
    <property type="entry name" value="TPR"/>
    <property type="match status" value="8"/>
</dbReference>
<feature type="coiled-coil region" evidence="4">
    <location>
        <begin position="715"/>
        <end position="744"/>
    </location>
</feature>
<feature type="compositionally biased region" description="Low complexity" evidence="5">
    <location>
        <begin position="395"/>
        <end position="406"/>
    </location>
</feature>
<feature type="repeat" description="TPR" evidence="3">
    <location>
        <begin position="508"/>
        <end position="541"/>
    </location>
</feature>
<dbReference type="Gene3D" id="1.25.40.10">
    <property type="entry name" value="Tetratricopeptide repeat domain"/>
    <property type="match status" value="4"/>
</dbReference>
<dbReference type="Pfam" id="PF13289">
    <property type="entry name" value="SIR2_2"/>
    <property type="match status" value="1"/>
</dbReference>
<dbReference type="OrthoDB" id="530017at2"/>
<dbReference type="SUPFAM" id="SSF52467">
    <property type="entry name" value="DHS-like NAD/FAD-binding domain"/>
    <property type="match status" value="1"/>
</dbReference>
<dbReference type="Gene3D" id="3.40.50.1220">
    <property type="entry name" value="TPP-binding domain"/>
    <property type="match status" value="1"/>
</dbReference>
<evidence type="ECO:0000313" key="6">
    <source>
        <dbReference type="EMBL" id="EFB76839.1"/>
    </source>
</evidence>
<keyword evidence="2 3" id="KW-0802">TPR repeat</keyword>
<evidence type="ECO:0000256" key="3">
    <source>
        <dbReference type="PROSITE-ProRule" id="PRU00339"/>
    </source>
</evidence>
<feature type="repeat" description="TPR" evidence="3">
    <location>
        <begin position="542"/>
        <end position="575"/>
    </location>
</feature>
<dbReference type="SMART" id="SM00028">
    <property type="entry name" value="TPR"/>
    <property type="match status" value="10"/>
</dbReference>
<dbReference type="eggNOG" id="COG0457">
    <property type="taxonomic scope" value="Bacteria"/>
</dbReference>
<dbReference type="EMBL" id="ACBY02000019">
    <property type="protein sequence ID" value="EFB76839.1"/>
    <property type="molecule type" value="Genomic_DNA"/>
</dbReference>
<evidence type="ECO:0000256" key="1">
    <source>
        <dbReference type="ARBA" id="ARBA00022737"/>
    </source>
</evidence>
<reference evidence="6" key="1">
    <citation type="submission" date="2009-12" db="EMBL/GenBank/DDBJ databases">
        <authorList>
            <person name="Weinstock G."/>
            <person name="Sodergren E."/>
            <person name="Clifton S."/>
            <person name="Fulton L."/>
            <person name="Fulton B."/>
            <person name="Courtney L."/>
            <person name="Fronick C."/>
            <person name="Harrison M."/>
            <person name="Strong C."/>
            <person name="Farmer C."/>
            <person name="Delahaunty K."/>
            <person name="Markovic C."/>
            <person name="Hall O."/>
            <person name="Minx P."/>
            <person name="Tomlinson C."/>
            <person name="Mitreva M."/>
            <person name="Nelson J."/>
            <person name="Hou S."/>
            <person name="Wollam A."/>
            <person name="Pepin K.H."/>
            <person name="Johnson M."/>
            <person name="Bhonagiri V."/>
            <person name="Nash W.E."/>
            <person name="Warren W."/>
            <person name="Chinwalla A."/>
            <person name="Mardis E.R."/>
            <person name="Wilson R.K."/>
        </authorList>
    </citation>
    <scope>NUCLEOTIDE SEQUENCE [LARGE SCALE GENOMIC DNA]</scope>
    <source>
        <strain evidence="6">DSM 15176</strain>
    </source>
</reference>
<feature type="repeat" description="TPR" evidence="3">
    <location>
        <begin position="644"/>
        <end position="677"/>
    </location>
</feature>
<dbReference type="STRING" id="411471.SUBVAR_04828"/>
<feature type="compositionally biased region" description="Polar residues" evidence="5">
    <location>
        <begin position="352"/>
        <end position="370"/>
    </location>
</feature>
<dbReference type="SUPFAM" id="SSF48452">
    <property type="entry name" value="TPR-like"/>
    <property type="match status" value="2"/>
</dbReference>
<evidence type="ECO:0000256" key="2">
    <source>
        <dbReference type="ARBA" id="ARBA00022803"/>
    </source>
</evidence>
<keyword evidence="7" id="KW-1185">Reference proteome</keyword>
<evidence type="ECO:0000313" key="7">
    <source>
        <dbReference type="Proteomes" id="UP000003438"/>
    </source>
</evidence>
<dbReference type="InterPro" id="IPR019734">
    <property type="entry name" value="TPR_rpt"/>
</dbReference>
<feature type="region of interest" description="Disordered" evidence="5">
    <location>
        <begin position="349"/>
        <end position="406"/>
    </location>
</feature>
<gene>
    <name evidence="6" type="ORF">SUBVAR_04828</name>
</gene>
<protein>
    <submittedName>
        <fullName evidence="6">Tetratricopeptide repeat protein</fullName>
    </submittedName>
</protein>
<keyword evidence="1" id="KW-0677">Repeat</keyword>
<feature type="repeat" description="TPR" evidence="3">
    <location>
        <begin position="440"/>
        <end position="473"/>
    </location>
</feature>